<evidence type="ECO:0000313" key="2">
    <source>
        <dbReference type="EMBL" id="KAL1600487.1"/>
    </source>
</evidence>
<name>A0ABR3R814_9PLEO</name>
<reference evidence="2 3" key="1">
    <citation type="submission" date="2024-02" db="EMBL/GenBank/DDBJ databases">
        <title>De novo assembly and annotation of 12 fungi associated with fruit tree decline syndrome in Ontario, Canada.</title>
        <authorList>
            <person name="Sulman M."/>
            <person name="Ellouze W."/>
            <person name="Ilyukhin E."/>
        </authorList>
    </citation>
    <scope>NUCLEOTIDE SEQUENCE [LARGE SCALE GENOMIC DNA]</scope>
    <source>
        <strain evidence="2 3">M42-189</strain>
    </source>
</reference>
<dbReference type="EMBL" id="JAKJXO020000009">
    <property type="protein sequence ID" value="KAL1600487.1"/>
    <property type="molecule type" value="Genomic_DNA"/>
</dbReference>
<feature type="compositionally biased region" description="Basic and acidic residues" evidence="1">
    <location>
        <begin position="27"/>
        <end position="39"/>
    </location>
</feature>
<keyword evidence="3" id="KW-1185">Reference proteome</keyword>
<sequence>MHPLPHEDKDEVQSERRDDTDVEVEPESEHVRISKEKENSFALFDDASEINVGHFAQADDHFAQADDENRNVGAFLRAEIPLDGPKVRTQKPSNSTTHKARSSDPSATTVQFSKDISTHGASNALKEPNNALWVNSDESTVAYRSRRASLDAVCDYIPNAHHVENHDRRRSSSEYDPHHGASTDEDEEPHRKPLVRFADAHTILCTPLPPTPPPHQTSFSPAPLPPPIPISPTELSYTAPIPARDKPYGPRIPPWGSTDILDRERRLRTDVRLHEDTLEKRFGERDRLRKAEEARKGTRRTEGEELRELVLGIYPELEETEDRGRYCWMCAIM</sequence>
<protein>
    <submittedName>
        <fullName evidence="2">Uncharacterized protein</fullName>
    </submittedName>
</protein>
<evidence type="ECO:0000256" key="1">
    <source>
        <dbReference type="SAM" id="MobiDB-lite"/>
    </source>
</evidence>
<feature type="compositionally biased region" description="Polar residues" evidence="1">
    <location>
        <begin position="90"/>
        <end position="121"/>
    </location>
</feature>
<feature type="compositionally biased region" description="Basic and acidic residues" evidence="1">
    <location>
        <begin position="1"/>
        <end position="19"/>
    </location>
</feature>
<organism evidence="2 3">
    <name type="scientific">Paraconiothyrium brasiliense</name>
    <dbReference type="NCBI Taxonomy" id="300254"/>
    <lineage>
        <taxon>Eukaryota</taxon>
        <taxon>Fungi</taxon>
        <taxon>Dikarya</taxon>
        <taxon>Ascomycota</taxon>
        <taxon>Pezizomycotina</taxon>
        <taxon>Dothideomycetes</taxon>
        <taxon>Pleosporomycetidae</taxon>
        <taxon>Pleosporales</taxon>
        <taxon>Massarineae</taxon>
        <taxon>Didymosphaeriaceae</taxon>
        <taxon>Paraconiothyrium</taxon>
    </lineage>
</organism>
<feature type="region of interest" description="Disordered" evidence="1">
    <location>
        <begin position="80"/>
        <end position="129"/>
    </location>
</feature>
<dbReference type="Proteomes" id="UP001521785">
    <property type="component" value="Unassembled WGS sequence"/>
</dbReference>
<evidence type="ECO:0000313" key="3">
    <source>
        <dbReference type="Proteomes" id="UP001521785"/>
    </source>
</evidence>
<feature type="region of interest" description="Disordered" evidence="1">
    <location>
        <begin position="1"/>
        <end position="40"/>
    </location>
</feature>
<gene>
    <name evidence="2" type="ORF">SLS60_006873</name>
</gene>
<comment type="caution">
    <text evidence="2">The sequence shown here is derived from an EMBL/GenBank/DDBJ whole genome shotgun (WGS) entry which is preliminary data.</text>
</comment>
<feature type="compositionally biased region" description="Basic and acidic residues" evidence="1">
    <location>
        <begin position="164"/>
        <end position="182"/>
    </location>
</feature>
<feature type="region of interest" description="Disordered" evidence="1">
    <location>
        <begin position="164"/>
        <end position="191"/>
    </location>
</feature>
<accession>A0ABR3R814</accession>
<proteinExistence type="predicted"/>